<evidence type="ECO:0000256" key="2">
    <source>
        <dbReference type="SAM" id="SignalP"/>
    </source>
</evidence>
<dbReference type="EMBL" id="CYXX01000010">
    <property type="protein sequence ID" value="CUN02992.1"/>
    <property type="molecule type" value="Genomic_DNA"/>
</dbReference>
<feature type="transmembrane region" description="Helical" evidence="1">
    <location>
        <begin position="307"/>
        <end position="328"/>
    </location>
</feature>
<dbReference type="EMBL" id="CVRS01000080">
    <property type="protein sequence ID" value="CRL40205.1"/>
    <property type="molecule type" value="Genomic_DNA"/>
</dbReference>
<feature type="transmembrane region" description="Helical" evidence="1">
    <location>
        <begin position="232"/>
        <end position="254"/>
    </location>
</feature>
<feature type="chain" id="PRO_5014234125" evidence="2">
    <location>
        <begin position="28"/>
        <end position="383"/>
    </location>
</feature>
<feature type="signal peptide" evidence="2">
    <location>
        <begin position="1"/>
        <end position="27"/>
    </location>
</feature>
<gene>
    <name evidence="4" type="primary">spoIIIAE</name>
    <name evidence="4" type="ORF">ERS852444_01565</name>
    <name evidence="3" type="ORF">RIL183_05321</name>
</gene>
<sequence>MRKERWRWSVILFLMLAGLFCPVKVHAEETDSYLDGLSDEMDYGKLDTFLKDYGMEQVSFSGLVEELMQDGVSTAWGEHVFSAIKTSLVGEIAANRKMLLEIVLLAFCFSVLKNFAGAFHASYISELCFLLVYCVMAVMLLQTFLLFQEVVSKSLESCVEFMKVMVPTFCLSMMFASNVSSAAGFYQTAFLVIYLVEWLFLNLLMPLIHIYVLLEMFGHFVPEERFSNLTELFSEVISWGIKIAGVLVLGLNVVQNLIGPAKDRMGHGIFAKTASVIPGLGNAVGSVTELLLGAGIVMKSCVGTAGLVVLVLISLVPLLKALCLAFFYKLAAAVTEPVSDKRISGCLKGLANGGMLYVKLLGYSVLLFFVTIALTAAASGFIY</sequence>
<dbReference type="STRING" id="360807.ERS852392_01938"/>
<evidence type="ECO:0000313" key="5">
    <source>
        <dbReference type="Proteomes" id="UP000049828"/>
    </source>
</evidence>
<dbReference type="Proteomes" id="UP000049828">
    <property type="component" value="Unassembled WGS sequence"/>
</dbReference>
<feature type="transmembrane region" description="Helical" evidence="1">
    <location>
        <begin position="127"/>
        <end position="147"/>
    </location>
</feature>
<keyword evidence="5" id="KW-1185">Reference proteome</keyword>
<name>A0A0M6WRA7_9FIRM</name>
<dbReference type="Pfam" id="PF09546">
    <property type="entry name" value="Spore_III_AE"/>
    <property type="match status" value="1"/>
</dbReference>
<keyword evidence="2" id="KW-0732">Signal</keyword>
<reference evidence="5" key="1">
    <citation type="submission" date="2015-05" db="EMBL/GenBank/DDBJ databases">
        <authorList>
            <consortium name="Pathogen Informatics"/>
        </authorList>
    </citation>
    <scope>NUCLEOTIDE SEQUENCE [LARGE SCALE GENOMIC DNA]</scope>
    <source>
        <strain evidence="4 6">2789STDY5608887</strain>
        <strain evidence="5">L1-83</strain>
    </source>
</reference>
<keyword evidence="1" id="KW-0472">Membrane</keyword>
<dbReference type="OrthoDB" id="1706761at2"/>
<dbReference type="AlphaFoldDB" id="A0A0M6WRA7"/>
<accession>A0A0M6WRA7</accession>
<feature type="transmembrane region" description="Helical" evidence="1">
    <location>
        <begin position="159"/>
        <end position="177"/>
    </location>
</feature>
<organism evidence="3 5">
    <name type="scientific">Roseburia inulinivorans</name>
    <dbReference type="NCBI Taxonomy" id="360807"/>
    <lineage>
        <taxon>Bacteria</taxon>
        <taxon>Bacillati</taxon>
        <taxon>Bacillota</taxon>
        <taxon>Clostridia</taxon>
        <taxon>Lachnospirales</taxon>
        <taxon>Lachnospiraceae</taxon>
        <taxon>Roseburia</taxon>
    </lineage>
</organism>
<dbReference type="RefSeq" id="WP_055039910.1">
    <property type="nucleotide sequence ID" value="NZ_CVRS01000080.1"/>
</dbReference>
<dbReference type="InterPro" id="IPR014194">
    <property type="entry name" value="Spore_III_AE"/>
</dbReference>
<evidence type="ECO:0000313" key="3">
    <source>
        <dbReference type="EMBL" id="CRL40205.1"/>
    </source>
</evidence>
<evidence type="ECO:0000256" key="1">
    <source>
        <dbReference type="SAM" id="Phobius"/>
    </source>
</evidence>
<feature type="transmembrane region" description="Helical" evidence="1">
    <location>
        <begin position="98"/>
        <end position="115"/>
    </location>
</feature>
<dbReference type="Proteomes" id="UP000095453">
    <property type="component" value="Unassembled WGS sequence"/>
</dbReference>
<evidence type="ECO:0000313" key="6">
    <source>
        <dbReference type="Proteomes" id="UP000095453"/>
    </source>
</evidence>
<proteinExistence type="predicted"/>
<feature type="transmembrane region" description="Helical" evidence="1">
    <location>
        <begin position="189"/>
        <end position="212"/>
    </location>
</feature>
<reference evidence="3" key="2">
    <citation type="submission" date="2015-05" db="EMBL/GenBank/DDBJ databases">
        <authorList>
            <person name="Wang D.B."/>
            <person name="Wang M."/>
        </authorList>
    </citation>
    <scope>NUCLEOTIDE SEQUENCE [LARGE SCALE GENOMIC DNA]</scope>
    <source>
        <strain evidence="3">L1-83</strain>
    </source>
</reference>
<keyword evidence="1" id="KW-0812">Transmembrane</keyword>
<protein>
    <submittedName>
        <fullName evidence="3">Sporulation stage III, protein AE</fullName>
    </submittedName>
    <submittedName>
        <fullName evidence="4">Stage III sporulation protein AE</fullName>
    </submittedName>
</protein>
<keyword evidence="1" id="KW-1133">Transmembrane helix</keyword>
<feature type="transmembrane region" description="Helical" evidence="1">
    <location>
        <begin position="360"/>
        <end position="382"/>
    </location>
</feature>
<evidence type="ECO:0000313" key="4">
    <source>
        <dbReference type="EMBL" id="CUN02992.1"/>
    </source>
</evidence>